<keyword evidence="1" id="KW-0732">Signal</keyword>
<proteinExistence type="predicted"/>
<name>A0A5C3P5K0_9APHY</name>
<feature type="signal peptide" evidence="1">
    <location>
        <begin position="1"/>
        <end position="16"/>
    </location>
</feature>
<evidence type="ECO:0008006" key="4">
    <source>
        <dbReference type="Google" id="ProtNLM"/>
    </source>
</evidence>
<evidence type="ECO:0000256" key="1">
    <source>
        <dbReference type="SAM" id="SignalP"/>
    </source>
</evidence>
<keyword evidence="3" id="KW-1185">Reference proteome</keyword>
<evidence type="ECO:0000313" key="3">
    <source>
        <dbReference type="Proteomes" id="UP000308197"/>
    </source>
</evidence>
<gene>
    <name evidence="2" type="ORF">K466DRAFT_208284</name>
</gene>
<dbReference type="InParanoid" id="A0A5C3P5K0"/>
<dbReference type="Pfam" id="PF19271">
    <property type="entry name" value="Nis1"/>
    <property type="match status" value="1"/>
</dbReference>
<evidence type="ECO:0000313" key="2">
    <source>
        <dbReference type="EMBL" id="TFK84934.1"/>
    </source>
</evidence>
<protein>
    <recommendedName>
        <fullName evidence="4">Phosphatidylglycerol/phosphatidylinositol transfer protein</fullName>
    </recommendedName>
</protein>
<feature type="chain" id="PRO_5023056304" description="Phosphatidylglycerol/phosphatidylinositol transfer protein" evidence="1">
    <location>
        <begin position="17"/>
        <end position="140"/>
    </location>
</feature>
<organism evidence="2 3">
    <name type="scientific">Polyporus arcularius HHB13444</name>
    <dbReference type="NCBI Taxonomy" id="1314778"/>
    <lineage>
        <taxon>Eukaryota</taxon>
        <taxon>Fungi</taxon>
        <taxon>Dikarya</taxon>
        <taxon>Basidiomycota</taxon>
        <taxon>Agaricomycotina</taxon>
        <taxon>Agaricomycetes</taxon>
        <taxon>Polyporales</taxon>
        <taxon>Polyporaceae</taxon>
        <taxon>Polyporus</taxon>
    </lineage>
</organism>
<dbReference type="Proteomes" id="UP000308197">
    <property type="component" value="Unassembled WGS sequence"/>
</dbReference>
<accession>A0A5C3P5K0</accession>
<dbReference type="AlphaFoldDB" id="A0A5C3P5K0"/>
<dbReference type="EMBL" id="ML211285">
    <property type="protein sequence ID" value="TFK84934.1"/>
    <property type="molecule type" value="Genomic_DNA"/>
</dbReference>
<dbReference type="InterPro" id="IPR045469">
    <property type="entry name" value="Nis1"/>
</dbReference>
<sequence>MKTFFVLASLALSALAQQAVIVSPVNGSDITAGSTLVVDVHQANSATSQVQVAVVLGLSPCLTGPCGTPGDPGVGTILFKGEFKPQSDPSAPTNHHQTFTVQVPQSAPTGASILSLTHLQMIGAIAQANLQTNGIVVNVV</sequence>
<reference evidence="2 3" key="1">
    <citation type="journal article" date="2019" name="Nat. Ecol. Evol.">
        <title>Megaphylogeny resolves global patterns of mushroom evolution.</title>
        <authorList>
            <person name="Varga T."/>
            <person name="Krizsan K."/>
            <person name="Foldi C."/>
            <person name="Dima B."/>
            <person name="Sanchez-Garcia M."/>
            <person name="Sanchez-Ramirez S."/>
            <person name="Szollosi G.J."/>
            <person name="Szarkandi J.G."/>
            <person name="Papp V."/>
            <person name="Albert L."/>
            <person name="Andreopoulos W."/>
            <person name="Angelini C."/>
            <person name="Antonin V."/>
            <person name="Barry K.W."/>
            <person name="Bougher N.L."/>
            <person name="Buchanan P."/>
            <person name="Buyck B."/>
            <person name="Bense V."/>
            <person name="Catcheside P."/>
            <person name="Chovatia M."/>
            <person name="Cooper J."/>
            <person name="Damon W."/>
            <person name="Desjardin D."/>
            <person name="Finy P."/>
            <person name="Geml J."/>
            <person name="Haridas S."/>
            <person name="Hughes K."/>
            <person name="Justo A."/>
            <person name="Karasinski D."/>
            <person name="Kautmanova I."/>
            <person name="Kiss B."/>
            <person name="Kocsube S."/>
            <person name="Kotiranta H."/>
            <person name="LaButti K.M."/>
            <person name="Lechner B.E."/>
            <person name="Liimatainen K."/>
            <person name="Lipzen A."/>
            <person name="Lukacs Z."/>
            <person name="Mihaltcheva S."/>
            <person name="Morgado L.N."/>
            <person name="Niskanen T."/>
            <person name="Noordeloos M.E."/>
            <person name="Ohm R.A."/>
            <person name="Ortiz-Santana B."/>
            <person name="Ovrebo C."/>
            <person name="Racz N."/>
            <person name="Riley R."/>
            <person name="Savchenko A."/>
            <person name="Shiryaev A."/>
            <person name="Soop K."/>
            <person name="Spirin V."/>
            <person name="Szebenyi C."/>
            <person name="Tomsovsky M."/>
            <person name="Tulloss R.E."/>
            <person name="Uehling J."/>
            <person name="Grigoriev I.V."/>
            <person name="Vagvolgyi C."/>
            <person name="Papp T."/>
            <person name="Martin F.M."/>
            <person name="Miettinen O."/>
            <person name="Hibbett D.S."/>
            <person name="Nagy L.G."/>
        </authorList>
    </citation>
    <scope>NUCLEOTIDE SEQUENCE [LARGE SCALE GENOMIC DNA]</scope>
    <source>
        <strain evidence="2 3">HHB13444</strain>
    </source>
</reference>